<sequence length="283" mass="31095">MVDRSAELSKWLMRARSWLYVDDERKSKTWSIARNLPKYTPVHAQFDTRGKLIWRFAPSTKNEPVLVASTGDAEQVAEFVERTKAEVDQLFSLLPENVCAVVAAEFPDAESELNEVILDLGRRPLLRFFGTSKPAAELTQLPPVTMEDLEAIFEGRKWSSDRRGGIDGMLHRISWISDRDDNVVGLTIRVGRACPPGYGVGQMLQDLVASGKSILILGKPGSGKTHTLRDLCARLSEAGNNVMVVDTSNEVGGPGNIPILSSDTSGRCEPTLVPASLVRVPPR</sequence>
<evidence type="ECO:0000313" key="1">
    <source>
        <dbReference type="EMBL" id="KNE69894.1"/>
    </source>
</evidence>
<protein>
    <recommendedName>
        <fullName evidence="3">ATPase dynein-related AAA domain-containing protein</fullName>
    </recommendedName>
</protein>
<dbReference type="AlphaFoldDB" id="A0A0L0T5P8"/>
<dbReference type="SUPFAM" id="SSF52540">
    <property type="entry name" value="P-loop containing nucleoside triphosphate hydrolases"/>
    <property type="match status" value="1"/>
</dbReference>
<dbReference type="PANTHER" id="PTHR20953:SF3">
    <property type="entry name" value="P-LOOP CONTAINING NUCLEOSIDE TRIPHOSPHATE HYDROLASES SUPERFAMILY PROTEIN"/>
    <property type="match status" value="1"/>
</dbReference>
<dbReference type="PANTHER" id="PTHR20953">
    <property type="entry name" value="KINASE-RELATED"/>
    <property type="match status" value="1"/>
</dbReference>
<reference evidence="2" key="2">
    <citation type="submission" date="2009-11" db="EMBL/GenBank/DDBJ databases">
        <title>The Genome Sequence of Allomyces macrogynus strain ATCC 38327.</title>
        <authorList>
            <consortium name="The Broad Institute Genome Sequencing Platform"/>
            <person name="Russ C."/>
            <person name="Cuomo C."/>
            <person name="Shea T."/>
            <person name="Young S.K."/>
            <person name="Zeng Q."/>
            <person name="Koehrsen M."/>
            <person name="Haas B."/>
            <person name="Borodovsky M."/>
            <person name="Guigo R."/>
            <person name="Alvarado L."/>
            <person name="Berlin A."/>
            <person name="Borenstein D."/>
            <person name="Chen Z."/>
            <person name="Engels R."/>
            <person name="Freedman E."/>
            <person name="Gellesch M."/>
            <person name="Goldberg J."/>
            <person name="Griggs A."/>
            <person name="Gujja S."/>
            <person name="Heiman D."/>
            <person name="Hepburn T."/>
            <person name="Howarth C."/>
            <person name="Jen D."/>
            <person name="Larson L."/>
            <person name="Lewis B."/>
            <person name="Mehta T."/>
            <person name="Park D."/>
            <person name="Pearson M."/>
            <person name="Roberts A."/>
            <person name="Saif S."/>
            <person name="Shenoy N."/>
            <person name="Sisk P."/>
            <person name="Stolte C."/>
            <person name="Sykes S."/>
            <person name="Walk T."/>
            <person name="White J."/>
            <person name="Yandava C."/>
            <person name="Burger G."/>
            <person name="Gray M.W."/>
            <person name="Holland P.W.H."/>
            <person name="King N."/>
            <person name="Lang F.B.F."/>
            <person name="Roger A.J."/>
            <person name="Ruiz-Trillo I."/>
            <person name="Lander E."/>
            <person name="Nusbaum C."/>
        </authorList>
    </citation>
    <scope>NUCLEOTIDE SEQUENCE [LARGE SCALE GENOMIC DNA]</scope>
    <source>
        <strain evidence="2">ATCC 38327</strain>
    </source>
</reference>
<dbReference type="STRING" id="578462.A0A0L0T5P8"/>
<dbReference type="Proteomes" id="UP000054350">
    <property type="component" value="Unassembled WGS sequence"/>
</dbReference>
<dbReference type="OrthoDB" id="26838at2759"/>
<reference evidence="1 2" key="1">
    <citation type="submission" date="2009-11" db="EMBL/GenBank/DDBJ databases">
        <title>Annotation of Allomyces macrogynus ATCC 38327.</title>
        <authorList>
            <consortium name="The Broad Institute Genome Sequencing Platform"/>
            <person name="Russ C."/>
            <person name="Cuomo C."/>
            <person name="Burger G."/>
            <person name="Gray M.W."/>
            <person name="Holland P.W.H."/>
            <person name="King N."/>
            <person name="Lang F.B.F."/>
            <person name="Roger A.J."/>
            <person name="Ruiz-Trillo I."/>
            <person name="Young S.K."/>
            <person name="Zeng Q."/>
            <person name="Gargeya S."/>
            <person name="Fitzgerald M."/>
            <person name="Haas B."/>
            <person name="Abouelleil A."/>
            <person name="Alvarado L."/>
            <person name="Arachchi H.M."/>
            <person name="Berlin A."/>
            <person name="Chapman S.B."/>
            <person name="Gearin G."/>
            <person name="Goldberg J."/>
            <person name="Griggs A."/>
            <person name="Gujja S."/>
            <person name="Hansen M."/>
            <person name="Heiman D."/>
            <person name="Howarth C."/>
            <person name="Larimer J."/>
            <person name="Lui A."/>
            <person name="MacDonald P.J.P."/>
            <person name="McCowen C."/>
            <person name="Montmayeur A."/>
            <person name="Murphy C."/>
            <person name="Neiman D."/>
            <person name="Pearson M."/>
            <person name="Priest M."/>
            <person name="Roberts A."/>
            <person name="Saif S."/>
            <person name="Shea T."/>
            <person name="Sisk P."/>
            <person name="Stolte C."/>
            <person name="Sykes S."/>
            <person name="Wortman J."/>
            <person name="Nusbaum C."/>
            <person name="Birren B."/>
        </authorList>
    </citation>
    <scope>NUCLEOTIDE SEQUENCE [LARGE SCALE GENOMIC DNA]</scope>
    <source>
        <strain evidence="1 2">ATCC 38327</strain>
    </source>
</reference>
<name>A0A0L0T5P8_ALLM3</name>
<keyword evidence="2" id="KW-1185">Reference proteome</keyword>
<dbReference type="EMBL" id="GG745363">
    <property type="protein sequence ID" value="KNE69894.1"/>
    <property type="molecule type" value="Genomic_DNA"/>
</dbReference>
<accession>A0A0L0T5P8</accession>
<dbReference type="CDD" id="cd00009">
    <property type="entry name" value="AAA"/>
    <property type="match status" value="1"/>
</dbReference>
<proteinExistence type="predicted"/>
<dbReference type="Gene3D" id="3.40.50.300">
    <property type="entry name" value="P-loop containing nucleotide triphosphate hydrolases"/>
    <property type="match status" value="1"/>
</dbReference>
<evidence type="ECO:0008006" key="3">
    <source>
        <dbReference type="Google" id="ProtNLM"/>
    </source>
</evidence>
<evidence type="ECO:0000313" key="2">
    <source>
        <dbReference type="Proteomes" id="UP000054350"/>
    </source>
</evidence>
<gene>
    <name evidence="1" type="ORF">AMAG_14740</name>
</gene>
<dbReference type="VEuPathDB" id="FungiDB:AMAG_14740"/>
<dbReference type="eggNOG" id="ENOG502QQ4X">
    <property type="taxonomic scope" value="Eukaryota"/>
</dbReference>
<dbReference type="InterPro" id="IPR027417">
    <property type="entry name" value="P-loop_NTPase"/>
</dbReference>
<organism evidence="1 2">
    <name type="scientific">Allomyces macrogynus (strain ATCC 38327)</name>
    <name type="common">Allomyces javanicus var. macrogynus</name>
    <dbReference type="NCBI Taxonomy" id="578462"/>
    <lineage>
        <taxon>Eukaryota</taxon>
        <taxon>Fungi</taxon>
        <taxon>Fungi incertae sedis</taxon>
        <taxon>Blastocladiomycota</taxon>
        <taxon>Blastocladiomycetes</taxon>
        <taxon>Blastocladiales</taxon>
        <taxon>Blastocladiaceae</taxon>
        <taxon>Allomyces</taxon>
    </lineage>
</organism>